<dbReference type="RefSeq" id="WP_327789758.1">
    <property type="nucleotide sequence ID" value="NZ_JARGEQ010000126.1"/>
</dbReference>
<dbReference type="EMBL" id="JARGEQ010000126">
    <property type="protein sequence ID" value="MDF1587340.1"/>
    <property type="molecule type" value="Genomic_DNA"/>
</dbReference>
<evidence type="ECO:0000256" key="2">
    <source>
        <dbReference type="ARBA" id="ARBA00023125"/>
    </source>
</evidence>
<dbReference type="SMART" id="SM00354">
    <property type="entry name" value="HTH_LACI"/>
    <property type="match status" value="1"/>
</dbReference>
<gene>
    <name evidence="5" type="ORF">PZ740_13215</name>
</gene>
<dbReference type="SUPFAM" id="SSF47413">
    <property type="entry name" value="lambda repressor-like DNA-binding domains"/>
    <property type="match status" value="1"/>
</dbReference>
<dbReference type="Pfam" id="PF00356">
    <property type="entry name" value="LacI"/>
    <property type="match status" value="1"/>
</dbReference>
<evidence type="ECO:0000313" key="6">
    <source>
        <dbReference type="Proteomes" id="UP001301140"/>
    </source>
</evidence>
<proteinExistence type="predicted"/>
<dbReference type="Proteomes" id="UP001301140">
    <property type="component" value="Unassembled WGS sequence"/>
</dbReference>
<evidence type="ECO:0000313" key="5">
    <source>
        <dbReference type="EMBL" id="MDF1587340.1"/>
    </source>
</evidence>
<dbReference type="PANTHER" id="PTHR30146:SF138">
    <property type="entry name" value="TRANSCRIPTIONAL REGULATORY PROTEIN"/>
    <property type="match status" value="1"/>
</dbReference>
<evidence type="ECO:0000256" key="1">
    <source>
        <dbReference type="ARBA" id="ARBA00023015"/>
    </source>
</evidence>
<sequence length="343" mass="36562">MARRGIIARRPTIKDVARAAGVSAVTVSRVVNTPGQVQQETRERIERAMRELGYVPNFAARAMRTRYTRTIGFLVPELTSYPNAAVAQAAEQALAEEGYCLLVTSSGYRADREVRALEVLRTRHVDGIILYVSEEHDAALGEAVAALDVPLVILDRSLPVAADTVLSDHATALSDAVRYLVGLGHRRIALLQSGLDIRPVRERQRAFEAAGAAAGLAPGDLRCASVPPTAQSATALPLELLDGPGRPSAVIADGSRLLRAVLQAARMRGLAIPRDLSVMGIDAADIAMAATPEITCILRDFHAIGRTAAELMVRRLVAPPPTTQRVVLESQVVLKGSCAAPPS</sequence>
<dbReference type="GO" id="GO:0000976">
    <property type="term" value="F:transcription cis-regulatory region binding"/>
    <property type="evidence" value="ECO:0007669"/>
    <property type="project" value="TreeGrafter"/>
</dbReference>
<evidence type="ECO:0000259" key="4">
    <source>
        <dbReference type="PROSITE" id="PS50932"/>
    </source>
</evidence>
<keyword evidence="6" id="KW-1185">Reference proteome</keyword>
<dbReference type="CDD" id="cd01392">
    <property type="entry name" value="HTH_LacI"/>
    <property type="match status" value="1"/>
</dbReference>
<dbReference type="PANTHER" id="PTHR30146">
    <property type="entry name" value="LACI-RELATED TRANSCRIPTIONAL REPRESSOR"/>
    <property type="match status" value="1"/>
</dbReference>
<dbReference type="SUPFAM" id="SSF53822">
    <property type="entry name" value="Periplasmic binding protein-like I"/>
    <property type="match status" value="1"/>
</dbReference>
<dbReference type="InterPro" id="IPR010982">
    <property type="entry name" value="Lambda_DNA-bd_dom_sf"/>
</dbReference>
<comment type="caution">
    <text evidence="5">The sequence shown here is derived from an EMBL/GenBank/DDBJ whole genome shotgun (WGS) entry which is preliminary data.</text>
</comment>
<dbReference type="Gene3D" id="3.40.50.2300">
    <property type="match status" value="2"/>
</dbReference>
<dbReference type="InterPro" id="IPR028082">
    <property type="entry name" value="Peripla_BP_I"/>
</dbReference>
<dbReference type="Gene3D" id="1.10.260.40">
    <property type="entry name" value="lambda repressor-like DNA-binding domains"/>
    <property type="match status" value="1"/>
</dbReference>
<dbReference type="AlphaFoldDB" id="A0AAP3XSS9"/>
<dbReference type="InterPro" id="IPR046335">
    <property type="entry name" value="LacI/GalR-like_sensor"/>
</dbReference>
<keyword evidence="2 5" id="KW-0238">DNA-binding</keyword>
<keyword evidence="3" id="KW-0804">Transcription</keyword>
<name>A0AAP3XSS9_9PROT</name>
<evidence type="ECO:0000256" key="3">
    <source>
        <dbReference type="ARBA" id="ARBA00023163"/>
    </source>
</evidence>
<protein>
    <submittedName>
        <fullName evidence="5">LacI family DNA-binding transcriptional regulator</fullName>
    </submittedName>
</protein>
<dbReference type="InterPro" id="IPR000843">
    <property type="entry name" value="HTH_LacI"/>
</dbReference>
<dbReference type="PROSITE" id="PS00356">
    <property type="entry name" value="HTH_LACI_1"/>
    <property type="match status" value="1"/>
</dbReference>
<dbReference type="Pfam" id="PF13377">
    <property type="entry name" value="Peripla_BP_3"/>
    <property type="match status" value="1"/>
</dbReference>
<accession>A0AAP3XSS9</accession>
<organism evidence="5 6">
    <name type="scientific">Marinimicrococcus flavescens</name>
    <dbReference type="NCBI Taxonomy" id="3031815"/>
    <lineage>
        <taxon>Bacteria</taxon>
        <taxon>Pseudomonadati</taxon>
        <taxon>Pseudomonadota</taxon>
        <taxon>Alphaproteobacteria</taxon>
        <taxon>Geminicoccales</taxon>
        <taxon>Geminicoccaceae</taxon>
        <taxon>Marinimicrococcus</taxon>
    </lineage>
</organism>
<keyword evidence="1" id="KW-0805">Transcription regulation</keyword>
<reference evidence="5 6" key="1">
    <citation type="submission" date="2023-03" db="EMBL/GenBank/DDBJ databases">
        <title>YIM 152171 draft genome.</title>
        <authorList>
            <person name="Yang Z."/>
        </authorList>
    </citation>
    <scope>NUCLEOTIDE SEQUENCE [LARGE SCALE GENOMIC DNA]</scope>
    <source>
        <strain evidence="5 6">YIM 152171</strain>
    </source>
</reference>
<dbReference type="PRINTS" id="PR00036">
    <property type="entry name" value="HTHLACI"/>
</dbReference>
<dbReference type="PROSITE" id="PS50932">
    <property type="entry name" value="HTH_LACI_2"/>
    <property type="match status" value="1"/>
</dbReference>
<feature type="domain" description="HTH lacI-type" evidence="4">
    <location>
        <begin position="11"/>
        <end position="65"/>
    </location>
</feature>
<dbReference type="GO" id="GO:0003700">
    <property type="term" value="F:DNA-binding transcription factor activity"/>
    <property type="evidence" value="ECO:0007669"/>
    <property type="project" value="TreeGrafter"/>
</dbReference>